<evidence type="ECO:0000313" key="11">
    <source>
        <dbReference type="Proteomes" id="UP000217199"/>
    </source>
</evidence>
<dbReference type="EMBL" id="NBII01000002">
    <property type="protein sequence ID" value="PAV22666.1"/>
    <property type="molecule type" value="Genomic_DNA"/>
</dbReference>
<dbReference type="InterPro" id="IPR003172">
    <property type="entry name" value="ML_dom"/>
</dbReference>
<evidence type="ECO:0000256" key="1">
    <source>
        <dbReference type="ARBA" id="ARBA00002053"/>
    </source>
</evidence>
<evidence type="ECO:0000259" key="9">
    <source>
        <dbReference type="SMART" id="SM00737"/>
    </source>
</evidence>
<keyword evidence="5" id="KW-0813">Transport</keyword>
<proteinExistence type="inferred from homology"/>
<dbReference type="Proteomes" id="UP000217199">
    <property type="component" value="Unassembled WGS sequence"/>
</dbReference>
<evidence type="ECO:0000256" key="3">
    <source>
        <dbReference type="ARBA" id="ARBA00011245"/>
    </source>
</evidence>
<dbReference type="OrthoDB" id="6409159at2759"/>
<dbReference type="Pfam" id="PF02221">
    <property type="entry name" value="E1_DerP2_DerF2"/>
    <property type="match status" value="1"/>
</dbReference>
<evidence type="ECO:0000256" key="8">
    <source>
        <dbReference type="SAM" id="SignalP"/>
    </source>
</evidence>
<organism evidence="10 11">
    <name type="scientific">Pyrrhoderma noxium</name>
    <dbReference type="NCBI Taxonomy" id="2282107"/>
    <lineage>
        <taxon>Eukaryota</taxon>
        <taxon>Fungi</taxon>
        <taxon>Dikarya</taxon>
        <taxon>Basidiomycota</taxon>
        <taxon>Agaricomycotina</taxon>
        <taxon>Agaricomycetes</taxon>
        <taxon>Hymenochaetales</taxon>
        <taxon>Hymenochaetaceae</taxon>
        <taxon>Pyrrhoderma</taxon>
    </lineage>
</organism>
<dbReference type="GO" id="GO:0032366">
    <property type="term" value="P:intracellular sterol transport"/>
    <property type="evidence" value="ECO:0007669"/>
    <property type="project" value="InterPro"/>
</dbReference>
<gene>
    <name evidence="10" type="ORF">PNOK_0262300</name>
</gene>
<reference evidence="10 11" key="1">
    <citation type="journal article" date="2017" name="Mol. Ecol.">
        <title>Comparative and population genomic landscape of Phellinus noxius: A hypervariable fungus causing root rot in trees.</title>
        <authorList>
            <person name="Chung C.L."/>
            <person name="Lee T.J."/>
            <person name="Akiba M."/>
            <person name="Lee H.H."/>
            <person name="Kuo T.H."/>
            <person name="Liu D."/>
            <person name="Ke H.M."/>
            <person name="Yokoi T."/>
            <person name="Roa M.B."/>
            <person name="Lu M.J."/>
            <person name="Chang Y.Y."/>
            <person name="Ann P.J."/>
            <person name="Tsai J.N."/>
            <person name="Chen C.Y."/>
            <person name="Tzean S.S."/>
            <person name="Ota Y."/>
            <person name="Hattori T."/>
            <person name="Sahashi N."/>
            <person name="Liou R.F."/>
            <person name="Kikuchi T."/>
            <person name="Tsai I.J."/>
        </authorList>
    </citation>
    <scope>NUCLEOTIDE SEQUENCE [LARGE SCALE GENOMIC DNA]</scope>
    <source>
        <strain evidence="10 11">FFPRI411160</strain>
    </source>
</reference>
<feature type="domain" description="MD-2-related lipid-recognition" evidence="9">
    <location>
        <begin position="44"/>
        <end position="166"/>
    </location>
</feature>
<keyword evidence="11" id="KW-1185">Reference proteome</keyword>
<evidence type="ECO:0000256" key="5">
    <source>
        <dbReference type="ARBA" id="ARBA00022448"/>
    </source>
</evidence>
<dbReference type="CDD" id="cd00917">
    <property type="entry name" value="PG-PI_TP"/>
    <property type="match status" value="1"/>
</dbReference>
<dbReference type="InterPro" id="IPR039670">
    <property type="entry name" value="NPC2-like"/>
</dbReference>
<dbReference type="FunCoup" id="A0A286UST8">
    <property type="interactions" value="1"/>
</dbReference>
<keyword evidence="7" id="KW-0445">Lipid transport</keyword>
<dbReference type="InterPro" id="IPR033917">
    <property type="entry name" value="ML_PG-PI_TP"/>
</dbReference>
<comment type="similarity">
    <text evidence="2">Belongs to the NPC2 family.</text>
</comment>
<dbReference type="InterPro" id="IPR014756">
    <property type="entry name" value="Ig_E-set"/>
</dbReference>
<dbReference type="GO" id="GO:0032934">
    <property type="term" value="F:sterol binding"/>
    <property type="evidence" value="ECO:0007669"/>
    <property type="project" value="InterPro"/>
</dbReference>
<protein>
    <recommendedName>
        <fullName evidence="4">Phosphatidylglycerol/phosphatidylinositol transfer protein</fullName>
    </recommendedName>
</protein>
<evidence type="ECO:0000256" key="7">
    <source>
        <dbReference type="ARBA" id="ARBA00023055"/>
    </source>
</evidence>
<dbReference type="PANTHER" id="PTHR11306:SF0">
    <property type="entry name" value="PHOSPHATIDYLGLYCEROL_PHOSPHATIDYLINOSITOL TRANSFER PROTEIN"/>
    <property type="match status" value="1"/>
</dbReference>
<comment type="function">
    <text evidence="1">Catalyzes the intermembrane transfer of phosphatidylglycerol and phosphatidylinositol.</text>
</comment>
<feature type="signal peptide" evidence="8">
    <location>
        <begin position="1"/>
        <end position="18"/>
    </location>
</feature>
<comment type="subunit">
    <text evidence="3">Monomer.</text>
</comment>
<evidence type="ECO:0000313" key="10">
    <source>
        <dbReference type="EMBL" id="PAV22666.1"/>
    </source>
</evidence>
<comment type="caution">
    <text evidence="10">The sequence shown here is derived from an EMBL/GenBank/DDBJ whole genome shotgun (WGS) entry which is preliminary data.</text>
</comment>
<dbReference type="PANTHER" id="PTHR11306">
    <property type="entry name" value="NIEMANN PICK TYPE C2 PROTEIN NPC2-RELATED"/>
    <property type="match status" value="1"/>
</dbReference>
<name>A0A286UST8_9AGAM</name>
<keyword evidence="6 8" id="KW-0732">Signal</keyword>
<evidence type="ECO:0000256" key="4">
    <source>
        <dbReference type="ARBA" id="ARBA00016056"/>
    </source>
</evidence>
<dbReference type="InParanoid" id="A0A286UST8"/>
<dbReference type="AlphaFoldDB" id="A0A286UST8"/>
<accession>A0A286UST8</accession>
<dbReference type="SUPFAM" id="SSF81296">
    <property type="entry name" value="E set domains"/>
    <property type="match status" value="1"/>
</dbReference>
<dbReference type="SMART" id="SM00737">
    <property type="entry name" value="ML"/>
    <property type="match status" value="1"/>
</dbReference>
<feature type="chain" id="PRO_5013910953" description="Phosphatidylglycerol/phosphatidylinositol transfer protein" evidence="8">
    <location>
        <begin position="19"/>
        <end position="176"/>
    </location>
</feature>
<dbReference type="STRING" id="2282107.A0A286UST8"/>
<dbReference type="Gene3D" id="2.60.40.770">
    <property type="match status" value="1"/>
</dbReference>
<sequence>MKFLKLLVAALSPVCALSASVLQSNNVELQVEDAPIRTQEGWDWRDCGDTSDPLQIKSIEVFPDPPKPGQDMTVKVKAYAQELIEEGAYADVLVKIGVVKLLEKRFDLCDEAEKAGTEVQCPVEEGEYVVEQTVALPKEIPRAKFIVQVRGYTRDDENLVCTDLSVDFRPKFPHIW</sequence>
<evidence type="ECO:0000256" key="2">
    <source>
        <dbReference type="ARBA" id="ARBA00006370"/>
    </source>
</evidence>
<evidence type="ECO:0000256" key="6">
    <source>
        <dbReference type="ARBA" id="ARBA00022729"/>
    </source>
</evidence>